<dbReference type="EMBL" id="AYKW01000017">
    <property type="protein sequence ID" value="PIL29928.1"/>
    <property type="molecule type" value="Genomic_DNA"/>
</dbReference>
<feature type="region of interest" description="Disordered" evidence="8">
    <location>
        <begin position="191"/>
        <end position="251"/>
    </location>
</feature>
<evidence type="ECO:0000259" key="9">
    <source>
        <dbReference type="PROSITE" id="PS50073"/>
    </source>
</evidence>
<dbReference type="SUPFAM" id="SSF57879">
    <property type="entry name" value="Zinc domain conserved in yeast copper-regulated transcription factors"/>
    <property type="match status" value="1"/>
</dbReference>
<dbReference type="PANTHER" id="PTHR28088:SF5">
    <property type="entry name" value="TRANSCRIPTIONAL ACTIVATOR HAA1-RELATED"/>
    <property type="match status" value="1"/>
</dbReference>
<evidence type="ECO:0000313" key="10">
    <source>
        <dbReference type="EMBL" id="PIL29928.1"/>
    </source>
</evidence>
<keyword evidence="5" id="KW-0805">Transcription regulation</keyword>
<dbReference type="AlphaFoldDB" id="A0A2G8S8S1"/>
<organism evidence="10 11">
    <name type="scientific">Ganoderma sinense ZZ0214-1</name>
    <dbReference type="NCBI Taxonomy" id="1077348"/>
    <lineage>
        <taxon>Eukaryota</taxon>
        <taxon>Fungi</taxon>
        <taxon>Dikarya</taxon>
        <taxon>Basidiomycota</taxon>
        <taxon>Agaricomycotina</taxon>
        <taxon>Agaricomycetes</taxon>
        <taxon>Polyporales</taxon>
        <taxon>Polyporaceae</taxon>
        <taxon>Ganoderma</taxon>
    </lineage>
</organism>
<dbReference type="GO" id="GO:0005634">
    <property type="term" value="C:nucleus"/>
    <property type="evidence" value="ECO:0007669"/>
    <property type="project" value="UniProtKB-SubCell"/>
</dbReference>
<dbReference type="Proteomes" id="UP000230002">
    <property type="component" value="Unassembled WGS sequence"/>
</dbReference>
<dbReference type="Gene3D" id="3.90.430.10">
    <property type="entry name" value="Copper fist DNA-binding domain"/>
    <property type="match status" value="1"/>
</dbReference>
<dbReference type="PROSITE" id="PS50073">
    <property type="entry name" value="COPPER_FIST_2"/>
    <property type="match status" value="1"/>
</dbReference>
<keyword evidence="2" id="KW-0479">Metal-binding</keyword>
<dbReference type="SMART" id="SM00412">
    <property type="entry name" value="Cu_FIST"/>
    <property type="match status" value="1"/>
</dbReference>
<dbReference type="GO" id="GO:0006878">
    <property type="term" value="P:intracellular copper ion homeostasis"/>
    <property type="evidence" value="ECO:0007669"/>
    <property type="project" value="TreeGrafter"/>
</dbReference>
<feature type="domain" description="Copper-fist" evidence="9">
    <location>
        <begin position="21"/>
        <end position="60"/>
    </location>
</feature>
<reference evidence="10 11" key="1">
    <citation type="journal article" date="2015" name="Sci. Rep.">
        <title>Chromosome-level genome map provides insights into diverse defense mechanisms in the medicinal fungus Ganoderma sinense.</title>
        <authorList>
            <person name="Zhu Y."/>
            <person name="Xu J."/>
            <person name="Sun C."/>
            <person name="Zhou S."/>
            <person name="Xu H."/>
            <person name="Nelson D.R."/>
            <person name="Qian J."/>
            <person name="Song J."/>
            <person name="Luo H."/>
            <person name="Xiang L."/>
            <person name="Li Y."/>
            <person name="Xu Z."/>
            <person name="Ji A."/>
            <person name="Wang L."/>
            <person name="Lu S."/>
            <person name="Hayward A."/>
            <person name="Sun W."/>
            <person name="Li X."/>
            <person name="Schwartz D.C."/>
            <person name="Wang Y."/>
            <person name="Chen S."/>
        </authorList>
    </citation>
    <scope>NUCLEOTIDE SEQUENCE [LARGE SCALE GENOMIC DNA]</scope>
    <source>
        <strain evidence="10 11">ZZ0214-1</strain>
    </source>
</reference>
<dbReference type="GO" id="GO:0000981">
    <property type="term" value="F:DNA-binding transcription factor activity, RNA polymerase II-specific"/>
    <property type="evidence" value="ECO:0007669"/>
    <property type="project" value="TreeGrafter"/>
</dbReference>
<evidence type="ECO:0000256" key="4">
    <source>
        <dbReference type="ARBA" id="ARBA00023008"/>
    </source>
</evidence>
<comment type="caution">
    <text evidence="10">The sequence shown here is derived from an EMBL/GenBank/DDBJ whole genome shotgun (WGS) entry which is preliminary data.</text>
</comment>
<evidence type="ECO:0000256" key="3">
    <source>
        <dbReference type="ARBA" id="ARBA00022833"/>
    </source>
</evidence>
<dbReference type="OrthoDB" id="5600085at2759"/>
<evidence type="ECO:0000256" key="7">
    <source>
        <dbReference type="ARBA" id="ARBA00023242"/>
    </source>
</evidence>
<dbReference type="SMART" id="SM01090">
    <property type="entry name" value="Copper-fist"/>
    <property type="match status" value="1"/>
</dbReference>
<name>A0A2G8S8S1_9APHY</name>
<evidence type="ECO:0000256" key="8">
    <source>
        <dbReference type="SAM" id="MobiDB-lite"/>
    </source>
</evidence>
<dbReference type="GO" id="GO:0045944">
    <property type="term" value="P:positive regulation of transcription by RNA polymerase II"/>
    <property type="evidence" value="ECO:0007669"/>
    <property type="project" value="TreeGrafter"/>
</dbReference>
<evidence type="ECO:0000256" key="6">
    <source>
        <dbReference type="ARBA" id="ARBA00023163"/>
    </source>
</evidence>
<dbReference type="PRINTS" id="PR00617">
    <property type="entry name" value="COPPERFIST"/>
</dbReference>
<keyword evidence="11" id="KW-1185">Reference proteome</keyword>
<evidence type="ECO:0000313" key="11">
    <source>
        <dbReference type="Proteomes" id="UP000230002"/>
    </source>
</evidence>
<proteinExistence type="predicted"/>
<comment type="subcellular location">
    <subcellularLocation>
        <location evidence="1">Nucleus</location>
    </subcellularLocation>
</comment>
<sequence length="1065" mass="115321">MVRDTASAECFRGRALTLVGQVFVNDKKFACESCIKGHRSSGCQHTDRPLFEVKKKGRPVSQCDKCRELRKTKRMHGKCTCSTTPAAGTSAEVKIAGPSGQPESKGKSRRFKPIAPALPNGLKGVLPAPDVGTDGTLNLCRCGGKDATVCTCGHERGPSMSMRQPDNGGLAALAHAALFCCADDLPSTSASTSSMPSNTLKPLSTAAPTHGASRKHTRSSCCSSAANSRPPSPKAKRPKPSASAAAASLAHSHEQHLPHALNCCSISSPSAHMASSSAPPIFPAIHPHSASAPVTENGCCCGVQCACPGCVQHRGEEHAAKDMGDCEDGECRTCVDHDGGIALPEHALAFSQGRYAATSTISNPTSASAFKSAAVPAPPLLSPSSSSGSAHGRPQGASTSTSYIDAFFATAASLPAPPPGRSMGSLDPTSVLVYPRGIFVNGDAGRRSLFGLVEVPKLQCSCPGGLDIMVQPEFKSGSVVKELQDTLRDEVDRMDESALRTLLHEAMKVTASLQYAVNSRRPIFTLPTELFNHIMEDIMPTTVPIGSSKIAQFWRPLFRDSTALIPLSQTCRHFRQISLAHPEWWTTLASQRIRDFSICTANSWPMSFNVVAFPEDATDVFRVFNDSTAARLEEVHAVRCNQAVMLGVRNLFSTDNRAPALKSLTCISTLEDRVHPFTLDPERIWALKHLVLDRAEFWFYGQIPYQIPSITHLILAGSSAIHRNIAQLISSCPNLQTLVLSELFSRADGVVPNTPFPVSNRIRRVVLHDLRHSAIEFYLALIRPRADGRLALQILNEQVHHSQFAYEPLIEQCLAGKATHLRIGVFTDTASFYRFSVTLASRANALRFASTASNLAASRYGRPDLWLARLLHPDVTDSSDVREAWLFNTTAPFTVYLTTFQTAVRSAVSALSALETLTLVTVDHPADGPPGTVLWPDISVVPTTDGSEWGCHRLKTLRMVHYDALPPRAQGDPNVFRFARAGIKLEFTRMLEQLALGGYGYLERLVVQASPRFEIDEGEVGALRAHFKEVVVERILELPRMWLPPVCVGADDGPGGRDAWTTTHY</sequence>
<dbReference type="GO" id="GO:0006879">
    <property type="term" value="P:intracellular iron ion homeostasis"/>
    <property type="evidence" value="ECO:0007669"/>
    <property type="project" value="TreeGrafter"/>
</dbReference>
<dbReference type="InterPro" id="IPR051763">
    <property type="entry name" value="Copper_Homeo_Regul"/>
</dbReference>
<feature type="compositionally biased region" description="Low complexity" evidence="8">
    <location>
        <begin position="219"/>
        <end position="229"/>
    </location>
</feature>
<dbReference type="GO" id="GO:0000978">
    <property type="term" value="F:RNA polymerase II cis-regulatory region sequence-specific DNA binding"/>
    <property type="evidence" value="ECO:0007669"/>
    <property type="project" value="TreeGrafter"/>
</dbReference>
<dbReference type="InterPro" id="IPR001083">
    <property type="entry name" value="Cu_fist_DNA-bd_dom"/>
</dbReference>
<keyword evidence="3" id="KW-0862">Zinc</keyword>
<dbReference type="PANTHER" id="PTHR28088">
    <property type="entry name" value="TRANSCRIPTIONAL ACTIVATOR HAA1-RELATED"/>
    <property type="match status" value="1"/>
</dbReference>
<gene>
    <name evidence="10" type="ORF">GSI_07839</name>
</gene>
<accession>A0A2G8S8S1</accession>
<keyword evidence="6" id="KW-0804">Transcription</keyword>
<keyword evidence="4" id="KW-0186">Copper</keyword>
<dbReference type="STRING" id="1077348.A0A2G8S8S1"/>
<evidence type="ECO:0000256" key="1">
    <source>
        <dbReference type="ARBA" id="ARBA00004123"/>
    </source>
</evidence>
<keyword evidence="7" id="KW-0539">Nucleus</keyword>
<dbReference type="GO" id="GO:0005507">
    <property type="term" value="F:copper ion binding"/>
    <property type="evidence" value="ECO:0007669"/>
    <property type="project" value="InterPro"/>
</dbReference>
<dbReference type="InterPro" id="IPR036395">
    <property type="entry name" value="Cu_fist_DNA-bd_dom_sf"/>
</dbReference>
<protein>
    <submittedName>
        <fullName evidence="10">Transcription factor</fullName>
    </submittedName>
</protein>
<dbReference type="Pfam" id="PF00649">
    <property type="entry name" value="Copper-fist"/>
    <property type="match status" value="1"/>
</dbReference>
<evidence type="ECO:0000256" key="2">
    <source>
        <dbReference type="ARBA" id="ARBA00022723"/>
    </source>
</evidence>
<evidence type="ECO:0000256" key="5">
    <source>
        <dbReference type="ARBA" id="ARBA00023015"/>
    </source>
</evidence>
<dbReference type="FunFam" id="3.90.430.10:FF:000001">
    <property type="entry name" value="Copper fist DNA-binding protein"/>
    <property type="match status" value="1"/>
</dbReference>